<keyword evidence="1" id="KW-0694">RNA-binding</keyword>
<accession>A0A9Q3CZV9</accession>
<proteinExistence type="predicted"/>
<name>A0A9Q3CZV9_9BASI</name>
<keyword evidence="4" id="KW-1185">Reference proteome</keyword>
<dbReference type="EMBL" id="AVOT02011826">
    <property type="protein sequence ID" value="MBW0492937.1"/>
    <property type="molecule type" value="Genomic_DNA"/>
</dbReference>
<dbReference type="PANTHER" id="PTHR37984:SF5">
    <property type="entry name" value="PROTEIN NYNRIN-LIKE"/>
    <property type="match status" value="1"/>
</dbReference>
<feature type="domain" description="Integrase catalytic" evidence="2">
    <location>
        <begin position="1"/>
        <end position="121"/>
    </location>
</feature>
<reference evidence="3" key="1">
    <citation type="submission" date="2021-03" db="EMBL/GenBank/DDBJ databases">
        <title>Draft genome sequence of rust myrtle Austropuccinia psidii MF-1, a brazilian biotype.</title>
        <authorList>
            <person name="Quecine M.C."/>
            <person name="Pachon D.M.R."/>
            <person name="Bonatelli M.L."/>
            <person name="Correr F.H."/>
            <person name="Franceschini L.M."/>
            <person name="Leite T.F."/>
            <person name="Margarido G.R.A."/>
            <person name="Almeida C.A."/>
            <person name="Ferrarezi J.A."/>
            <person name="Labate C.A."/>
        </authorList>
    </citation>
    <scope>NUCLEOTIDE SEQUENCE</scope>
    <source>
        <strain evidence="3">MF-1</strain>
    </source>
</reference>
<dbReference type="InterPro" id="IPR050951">
    <property type="entry name" value="Retrovirus_Pol_polyprotein"/>
</dbReference>
<dbReference type="OrthoDB" id="2273864at2759"/>
<dbReference type="PROSITE" id="PS50994">
    <property type="entry name" value="INTEGRASE"/>
    <property type="match status" value="1"/>
</dbReference>
<dbReference type="InterPro" id="IPR036397">
    <property type="entry name" value="RNaseH_sf"/>
</dbReference>
<dbReference type="GO" id="GO:0005634">
    <property type="term" value="C:nucleus"/>
    <property type="evidence" value="ECO:0007669"/>
    <property type="project" value="UniProtKB-ARBA"/>
</dbReference>
<gene>
    <name evidence="3" type="ORF">O181_032652</name>
</gene>
<evidence type="ECO:0000313" key="4">
    <source>
        <dbReference type="Proteomes" id="UP000765509"/>
    </source>
</evidence>
<protein>
    <recommendedName>
        <fullName evidence="2">Integrase catalytic domain-containing protein</fullName>
    </recommendedName>
</protein>
<dbReference type="AlphaFoldDB" id="A0A9Q3CZV9"/>
<evidence type="ECO:0000313" key="3">
    <source>
        <dbReference type="EMBL" id="MBW0492937.1"/>
    </source>
</evidence>
<dbReference type="GO" id="GO:0003723">
    <property type="term" value="F:RNA binding"/>
    <property type="evidence" value="ECO:0007669"/>
    <property type="project" value="UniProtKB-KW"/>
</dbReference>
<dbReference type="PANTHER" id="PTHR37984">
    <property type="entry name" value="PROTEIN CBG26694"/>
    <property type="match status" value="1"/>
</dbReference>
<organism evidence="3 4">
    <name type="scientific">Austropuccinia psidii MF-1</name>
    <dbReference type="NCBI Taxonomy" id="1389203"/>
    <lineage>
        <taxon>Eukaryota</taxon>
        <taxon>Fungi</taxon>
        <taxon>Dikarya</taxon>
        <taxon>Basidiomycota</taxon>
        <taxon>Pucciniomycotina</taxon>
        <taxon>Pucciniomycetes</taxon>
        <taxon>Pucciniales</taxon>
        <taxon>Sphaerophragmiaceae</taxon>
        <taxon>Austropuccinia</taxon>
    </lineage>
</organism>
<dbReference type="InterPro" id="IPR012337">
    <property type="entry name" value="RNaseH-like_sf"/>
</dbReference>
<dbReference type="SUPFAM" id="SSF53098">
    <property type="entry name" value="Ribonuclease H-like"/>
    <property type="match status" value="1"/>
</dbReference>
<dbReference type="GO" id="GO:0015074">
    <property type="term" value="P:DNA integration"/>
    <property type="evidence" value="ECO:0007669"/>
    <property type="project" value="InterPro"/>
</dbReference>
<dbReference type="Gene3D" id="3.30.420.10">
    <property type="entry name" value="Ribonuclease H-like superfamily/Ribonuclease H"/>
    <property type="match status" value="1"/>
</dbReference>
<sequence>MGTSLLMKNRVISNTGLFKNIISDREPKFKFAIWINLHRFFGTKVSIFKAYHPQTWEKSERMIQTLEKMIRRLCSYGLEFKYSDEFTHDWHTLIPKSELAYNTSVDSSTGKTPAMLEKRWNPRIPEDTLRKDLIELHPTLSRFKIKLFK</sequence>
<comment type="caution">
    <text evidence="3">The sequence shown here is derived from an EMBL/GenBank/DDBJ whole genome shotgun (WGS) entry which is preliminary data.</text>
</comment>
<evidence type="ECO:0000256" key="1">
    <source>
        <dbReference type="ARBA" id="ARBA00022884"/>
    </source>
</evidence>
<dbReference type="InterPro" id="IPR001584">
    <property type="entry name" value="Integrase_cat-core"/>
</dbReference>
<evidence type="ECO:0000259" key="2">
    <source>
        <dbReference type="PROSITE" id="PS50994"/>
    </source>
</evidence>
<dbReference type="Proteomes" id="UP000765509">
    <property type="component" value="Unassembled WGS sequence"/>
</dbReference>